<dbReference type="PROSITE" id="PS50005">
    <property type="entry name" value="TPR"/>
    <property type="match status" value="1"/>
</dbReference>
<keyword evidence="3" id="KW-1185">Reference proteome</keyword>
<organism evidence="2 3">
    <name type="scientific">Gilvimarinus xylanilyticus</name>
    <dbReference type="NCBI Taxonomy" id="2944139"/>
    <lineage>
        <taxon>Bacteria</taxon>
        <taxon>Pseudomonadati</taxon>
        <taxon>Pseudomonadota</taxon>
        <taxon>Gammaproteobacteria</taxon>
        <taxon>Cellvibrionales</taxon>
        <taxon>Cellvibrionaceae</taxon>
        <taxon>Gilvimarinus</taxon>
    </lineage>
</organism>
<evidence type="ECO:0000313" key="3">
    <source>
        <dbReference type="Proteomes" id="UP001139319"/>
    </source>
</evidence>
<name>A0A9X2I0V1_9GAMM</name>
<evidence type="ECO:0000256" key="1">
    <source>
        <dbReference type="PROSITE-ProRule" id="PRU00339"/>
    </source>
</evidence>
<dbReference type="RefSeq" id="WP_253968889.1">
    <property type="nucleotide sequence ID" value="NZ_JAMFTH010000006.1"/>
</dbReference>
<dbReference type="SUPFAM" id="SSF48452">
    <property type="entry name" value="TPR-like"/>
    <property type="match status" value="1"/>
</dbReference>
<gene>
    <name evidence="2" type="ORF">M6D89_14900</name>
</gene>
<evidence type="ECO:0000313" key="2">
    <source>
        <dbReference type="EMBL" id="MCP8900594.1"/>
    </source>
</evidence>
<sequence length="540" mass="60224">MGASGVEEQYQQAQDCLEQGKYKAALKRLAPLYQAQPHNTDIILATVEALVALDQGTKARSLLLYSLKRDPRQARLWGALADSYWDEDDQASAHKALDKAQVVLPNHFDLMLQRADFYADCEDREALQQQFDAAIAAHPESEVALLRHRAEALIGLAYGADDDEAQVKGGLGMVFAVVPLQAALNDLTRIIERDGDWNHYFKRADVHKKLQNYDDAIADFDAALARLPESETDLREHLQQERDGCLNNGRNERERLAQNMRESLTQVDARGVSLEDHMANNMVRAVANQHAQGGDILALLEEVGDDPQEQMAFNVAQEIVANATEAPADYTAVDPAEFPPPARKYNARVGAQLADLGFHSLGDFEPRGLRQQMGRAVLVSIFVCEDHTVAAACYRLTPLRPAWWLWLIQCLLGQYKSSEVVEFESVTEEGDYIITNNTAQVNVFSAPIKGVDLLAMEPKAGLAEVLRVHNTRLAGCQLQALSDTEALFAEQERLRQIKVEHRQSIGYVTEEELKKLLGKHYDGLAERVKKYLNLLSSQSV</sequence>
<dbReference type="InterPro" id="IPR019734">
    <property type="entry name" value="TPR_rpt"/>
</dbReference>
<dbReference type="SMART" id="SM00028">
    <property type="entry name" value="TPR"/>
    <property type="match status" value="2"/>
</dbReference>
<dbReference type="Proteomes" id="UP001139319">
    <property type="component" value="Unassembled WGS sequence"/>
</dbReference>
<proteinExistence type="predicted"/>
<dbReference type="AlphaFoldDB" id="A0A9X2I0V1"/>
<protein>
    <submittedName>
        <fullName evidence="2">Tetratricopeptide repeat protein</fullName>
    </submittedName>
</protein>
<keyword evidence="1" id="KW-0802">TPR repeat</keyword>
<dbReference type="Pfam" id="PF14559">
    <property type="entry name" value="TPR_19"/>
    <property type="match status" value="1"/>
</dbReference>
<accession>A0A9X2I0V1</accession>
<reference evidence="2" key="1">
    <citation type="submission" date="2022-05" db="EMBL/GenBank/DDBJ databases">
        <authorList>
            <person name="Sun H.-N."/>
        </authorList>
    </citation>
    <scope>NUCLEOTIDE SEQUENCE</scope>
    <source>
        <strain evidence="2">HB14</strain>
    </source>
</reference>
<comment type="caution">
    <text evidence="2">The sequence shown here is derived from an EMBL/GenBank/DDBJ whole genome shotgun (WGS) entry which is preliminary data.</text>
</comment>
<dbReference type="InterPro" id="IPR011990">
    <property type="entry name" value="TPR-like_helical_dom_sf"/>
</dbReference>
<dbReference type="EMBL" id="JAMFTH010000006">
    <property type="protein sequence ID" value="MCP8900594.1"/>
    <property type="molecule type" value="Genomic_DNA"/>
</dbReference>
<dbReference type="Gene3D" id="1.25.40.10">
    <property type="entry name" value="Tetratricopeptide repeat domain"/>
    <property type="match status" value="3"/>
</dbReference>
<feature type="repeat" description="TPR" evidence="1">
    <location>
        <begin position="197"/>
        <end position="230"/>
    </location>
</feature>
<reference evidence="2" key="2">
    <citation type="submission" date="2023-01" db="EMBL/GenBank/DDBJ databases">
        <title>Gilvimarinus xylanilyticus HB14 isolated from Caulerpa lentillifera aquaculture base in Hainan, China.</title>
        <authorList>
            <person name="Zhang Y.-J."/>
        </authorList>
    </citation>
    <scope>NUCLEOTIDE SEQUENCE</scope>
    <source>
        <strain evidence="2">HB14</strain>
    </source>
</reference>